<dbReference type="EMBL" id="CAJPWZ010001256">
    <property type="protein sequence ID" value="CAG2211154.1"/>
    <property type="molecule type" value="Genomic_DNA"/>
</dbReference>
<name>A0A8S3RRM7_MYTED</name>
<organism evidence="1 2">
    <name type="scientific">Mytilus edulis</name>
    <name type="common">Blue mussel</name>
    <dbReference type="NCBI Taxonomy" id="6550"/>
    <lineage>
        <taxon>Eukaryota</taxon>
        <taxon>Metazoa</taxon>
        <taxon>Spiralia</taxon>
        <taxon>Lophotrochozoa</taxon>
        <taxon>Mollusca</taxon>
        <taxon>Bivalvia</taxon>
        <taxon>Autobranchia</taxon>
        <taxon>Pteriomorphia</taxon>
        <taxon>Mytilida</taxon>
        <taxon>Mytiloidea</taxon>
        <taxon>Mytilidae</taxon>
        <taxon>Mytilinae</taxon>
        <taxon>Mytilus</taxon>
    </lineage>
</organism>
<accession>A0A8S3RRM7</accession>
<dbReference type="AlphaFoldDB" id="A0A8S3RRM7"/>
<sequence>MCLCLQEESKLNLKQEEGPIYVGHLDIQWDANADKDKHIFVDTQLTYNTIKDIDAILVFKSPLQNNKININRKNENAHFDIKSDGKEQLSVDATLKQKNGVKQKFIRVDASAKKENNIYLGHAGVKSNIRSIQRSIQGRATLTTPYEMILSAEMSFKHSGQLRDFECSGEYVQDGKRSEGQLTLRTSRGINARAFLKTPYTKDISLKVNHVGELRRFYLMVN</sequence>
<gene>
    <name evidence="1" type="ORF">MEDL_25206</name>
</gene>
<protein>
    <submittedName>
        <fullName evidence="1">Uncharacterized protein</fullName>
    </submittedName>
</protein>
<keyword evidence="2" id="KW-1185">Reference proteome</keyword>
<proteinExistence type="predicted"/>
<dbReference type="Proteomes" id="UP000683360">
    <property type="component" value="Unassembled WGS sequence"/>
</dbReference>
<evidence type="ECO:0000313" key="1">
    <source>
        <dbReference type="EMBL" id="CAG2211154.1"/>
    </source>
</evidence>
<comment type="caution">
    <text evidence="1">The sequence shown here is derived from an EMBL/GenBank/DDBJ whole genome shotgun (WGS) entry which is preliminary data.</text>
</comment>
<evidence type="ECO:0000313" key="2">
    <source>
        <dbReference type="Proteomes" id="UP000683360"/>
    </source>
</evidence>
<reference evidence="1" key="1">
    <citation type="submission" date="2021-03" db="EMBL/GenBank/DDBJ databases">
        <authorList>
            <person name="Bekaert M."/>
        </authorList>
    </citation>
    <scope>NUCLEOTIDE SEQUENCE</scope>
</reference>